<dbReference type="Proteomes" id="UP000176431">
    <property type="component" value="Unassembled WGS sequence"/>
</dbReference>
<evidence type="ECO:0000256" key="1">
    <source>
        <dbReference type="SAM" id="Phobius"/>
    </source>
</evidence>
<gene>
    <name evidence="4" type="ORF">A2819_01625</name>
</gene>
<dbReference type="AlphaFoldDB" id="A0A1F5B2Y4"/>
<dbReference type="Pfam" id="PF04536">
    <property type="entry name" value="TPM_phosphatase"/>
    <property type="match status" value="1"/>
</dbReference>
<evidence type="ECO:0000313" key="4">
    <source>
        <dbReference type="EMBL" id="OGD24977.1"/>
    </source>
</evidence>
<feature type="transmembrane region" description="Helical" evidence="1">
    <location>
        <begin position="199"/>
        <end position="226"/>
    </location>
</feature>
<feature type="transmembrane region" description="Helical" evidence="1">
    <location>
        <begin position="165"/>
        <end position="187"/>
    </location>
</feature>
<evidence type="ECO:0000313" key="5">
    <source>
        <dbReference type="Proteomes" id="UP000176431"/>
    </source>
</evidence>
<reference evidence="4 5" key="1">
    <citation type="journal article" date="2016" name="Nat. Commun.">
        <title>Thousands of microbial genomes shed light on interconnected biogeochemical processes in an aquifer system.</title>
        <authorList>
            <person name="Anantharaman K."/>
            <person name="Brown C.T."/>
            <person name="Hug L.A."/>
            <person name="Sharon I."/>
            <person name="Castelle C.J."/>
            <person name="Probst A.J."/>
            <person name="Thomas B.C."/>
            <person name="Singh A."/>
            <person name="Wilkins M.J."/>
            <person name="Karaoz U."/>
            <person name="Brodie E.L."/>
            <person name="Williams K.H."/>
            <person name="Hubbard S.S."/>
            <person name="Banfield J.F."/>
        </authorList>
    </citation>
    <scope>NUCLEOTIDE SEQUENCE [LARGE SCALE GENOMIC DNA]</scope>
</reference>
<feature type="domain" description="TPM" evidence="3">
    <location>
        <begin position="26"/>
        <end position="148"/>
    </location>
</feature>
<feature type="chain" id="PRO_5009517422" description="TPM domain-containing protein" evidence="2">
    <location>
        <begin position="18"/>
        <end position="276"/>
    </location>
</feature>
<dbReference type="Gene3D" id="3.10.310.50">
    <property type="match status" value="1"/>
</dbReference>
<organism evidence="4 5">
    <name type="scientific">Candidatus Azambacteria bacterium RIFCSPHIGHO2_01_FULL_40_24</name>
    <dbReference type="NCBI Taxonomy" id="1797301"/>
    <lineage>
        <taxon>Bacteria</taxon>
        <taxon>Candidatus Azamiibacteriota</taxon>
    </lineage>
</organism>
<keyword evidence="2" id="KW-0732">Signal</keyword>
<keyword evidence="1" id="KW-1133">Transmembrane helix</keyword>
<dbReference type="PANTHER" id="PTHR30373">
    <property type="entry name" value="UPF0603 PROTEIN YGCG"/>
    <property type="match status" value="1"/>
</dbReference>
<dbReference type="EMBL" id="MEYK01000028">
    <property type="protein sequence ID" value="OGD24977.1"/>
    <property type="molecule type" value="Genomic_DNA"/>
</dbReference>
<dbReference type="InterPro" id="IPR007621">
    <property type="entry name" value="TPM_dom"/>
</dbReference>
<name>A0A1F5B2Y4_9BACT</name>
<feature type="signal peptide" evidence="2">
    <location>
        <begin position="1"/>
        <end position="17"/>
    </location>
</feature>
<protein>
    <recommendedName>
        <fullName evidence="3">TPM domain-containing protein</fullName>
    </recommendedName>
</protein>
<keyword evidence="1" id="KW-0472">Membrane</keyword>
<sequence length="276" mass="29394">MKKLFIIFLLLLPIALAATYTPINYVSDYADIIDAESEAKINSLAAAIEKNSTVEIAVLTIPAVEGDINQFTVDIFKQWGIGKKDIDNGLLILIAPNEHEWRMEVGYGLEPVLTDAMAGRIGREHFTENFRAGNYGVGIYAAIEDIKKVIENDETVISQYTNTDVISPILFFIFLAAQTIIVFATSAHKKKTKIRFSSAILMALALLFFSITFALIFAFFALMLLAPFSMGPGMGGFSGRGLGGFRGGFGGFGGGSGGFGGFGGGSSGGGGAGGKW</sequence>
<dbReference type="PANTHER" id="PTHR30373:SF2">
    <property type="entry name" value="UPF0603 PROTEIN YGCG"/>
    <property type="match status" value="1"/>
</dbReference>
<comment type="caution">
    <text evidence="4">The sequence shown here is derived from an EMBL/GenBank/DDBJ whole genome shotgun (WGS) entry which is preliminary data.</text>
</comment>
<evidence type="ECO:0000259" key="3">
    <source>
        <dbReference type="Pfam" id="PF04536"/>
    </source>
</evidence>
<proteinExistence type="predicted"/>
<evidence type="ECO:0000256" key="2">
    <source>
        <dbReference type="SAM" id="SignalP"/>
    </source>
</evidence>
<accession>A0A1F5B2Y4</accession>
<keyword evidence="1" id="KW-0812">Transmembrane</keyword>